<dbReference type="EMBL" id="KQ257470">
    <property type="protein sequence ID" value="KNC96219.1"/>
    <property type="molecule type" value="Genomic_DNA"/>
</dbReference>
<dbReference type="OrthoDB" id="6612291at2759"/>
<dbReference type="GO" id="GO:0016020">
    <property type="term" value="C:membrane"/>
    <property type="evidence" value="ECO:0007669"/>
    <property type="project" value="UniProtKB-SubCell"/>
</dbReference>
<feature type="transmembrane region" description="Helical" evidence="2">
    <location>
        <begin position="86"/>
        <end position="106"/>
    </location>
</feature>
<feature type="transmembrane region" description="Helical" evidence="2">
    <location>
        <begin position="170"/>
        <end position="188"/>
    </location>
</feature>
<name>A0A0L0H5H8_SPIPD</name>
<dbReference type="GO" id="GO:0022857">
    <property type="term" value="F:transmembrane transporter activity"/>
    <property type="evidence" value="ECO:0007669"/>
    <property type="project" value="InterPro"/>
</dbReference>
<dbReference type="PANTHER" id="PTHR23534:SF1">
    <property type="entry name" value="MAJOR FACILITATOR SUPERFAMILY PROTEIN"/>
    <property type="match status" value="1"/>
</dbReference>
<dbReference type="SUPFAM" id="SSF103473">
    <property type="entry name" value="MFS general substrate transporter"/>
    <property type="match status" value="1"/>
</dbReference>
<dbReference type="Pfam" id="PF07690">
    <property type="entry name" value="MFS_1"/>
    <property type="match status" value="1"/>
</dbReference>
<accession>A0A0L0H5H8</accession>
<dbReference type="VEuPathDB" id="FungiDB:SPPG_08372"/>
<dbReference type="eggNOG" id="ENOG502TD0W">
    <property type="taxonomic scope" value="Eukaryota"/>
</dbReference>
<dbReference type="Gene3D" id="1.20.1250.20">
    <property type="entry name" value="MFS general substrate transporter like domains"/>
    <property type="match status" value="1"/>
</dbReference>
<dbReference type="OMA" id="QWHIVAM"/>
<feature type="transmembrane region" description="Helical" evidence="2">
    <location>
        <begin position="208"/>
        <end position="228"/>
    </location>
</feature>
<evidence type="ECO:0000313" key="4">
    <source>
        <dbReference type="Proteomes" id="UP000053201"/>
    </source>
</evidence>
<feature type="transmembrane region" description="Helical" evidence="2">
    <location>
        <begin position="422"/>
        <end position="443"/>
    </location>
</feature>
<protein>
    <recommendedName>
        <fullName evidence="5">Major facilitator superfamily (MFS) profile domain-containing protein</fullName>
    </recommendedName>
</protein>
<evidence type="ECO:0000256" key="2">
    <source>
        <dbReference type="SAM" id="Phobius"/>
    </source>
</evidence>
<dbReference type="PANTHER" id="PTHR23534">
    <property type="entry name" value="MFS PERMEASE"/>
    <property type="match status" value="1"/>
</dbReference>
<sequence length="472" mass="51057">MATPQGDSTSGPEVQTYAIELADDACTIGPKDAADEDAKLVRKWFYWNIGCVALAWALGYIVQFIHVSATVVIAKKLIGNDQLSTIPLGFMSFGTILASFPLSLLGERVGMRWSFLLASFTGLVGAFVAFSALYIGSFPLLCTALFLQGAFMAGTQLLRYTAKTLSPPEYVSRALSVIVGGAALGAVVGPNIAKYTEHTIHSVQYGGAYVVMGGLNALMMIAILLIRFPPRRSEVTIKTPTEGVVASREEETRWTIVRRFLRNANSQIALIAGTVSYMIMVLFMAPVPLSMLDNNYTFQDQANVLMSHILGMFAPSLFTGYLIEKVGTMRMIALGFGFLMIGAGTLLGGQTLAIYFIGETFVGLGWNFAYVSASALITTLCKTRKESTTIQGLNETVIAISAAIFTLASGAIYRGISWNPLLWLGLAFLGCSSLVMIGIWLGASRWDWKDLDSTTKGVRTIVWRPEKAPSMA</sequence>
<feature type="transmembrane region" description="Helical" evidence="2">
    <location>
        <begin position="113"/>
        <end position="132"/>
    </location>
</feature>
<dbReference type="GeneID" id="27691541"/>
<dbReference type="Proteomes" id="UP000053201">
    <property type="component" value="Unassembled WGS sequence"/>
</dbReference>
<feature type="transmembrane region" description="Helical" evidence="2">
    <location>
        <begin position="138"/>
        <end position="158"/>
    </location>
</feature>
<dbReference type="InterPro" id="IPR036259">
    <property type="entry name" value="MFS_trans_sf"/>
</dbReference>
<feature type="transmembrane region" description="Helical" evidence="2">
    <location>
        <begin position="268"/>
        <end position="285"/>
    </location>
</feature>
<organism evidence="3 4">
    <name type="scientific">Spizellomyces punctatus (strain DAOM BR117)</name>
    <dbReference type="NCBI Taxonomy" id="645134"/>
    <lineage>
        <taxon>Eukaryota</taxon>
        <taxon>Fungi</taxon>
        <taxon>Fungi incertae sedis</taxon>
        <taxon>Chytridiomycota</taxon>
        <taxon>Chytridiomycota incertae sedis</taxon>
        <taxon>Chytridiomycetes</taxon>
        <taxon>Spizellomycetales</taxon>
        <taxon>Spizellomycetaceae</taxon>
        <taxon>Spizellomyces</taxon>
    </lineage>
</organism>
<keyword evidence="2" id="KW-0472">Membrane</keyword>
<reference evidence="3 4" key="1">
    <citation type="submission" date="2009-08" db="EMBL/GenBank/DDBJ databases">
        <title>The Genome Sequence of Spizellomyces punctatus strain DAOM BR117.</title>
        <authorList>
            <consortium name="The Broad Institute Genome Sequencing Platform"/>
            <person name="Russ C."/>
            <person name="Cuomo C."/>
            <person name="Shea T."/>
            <person name="Young S.K."/>
            <person name="Zeng Q."/>
            <person name="Koehrsen M."/>
            <person name="Haas B."/>
            <person name="Borodovsky M."/>
            <person name="Guigo R."/>
            <person name="Alvarado L."/>
            <person name="Berlin A."/>
            <person name="Bochicchio J."/>
            <person name="Borenstein D."/>
            <person name="Chapman S."/>
            <person name="Chen Z."/>
            <person name="Engels R."/>
            <person name="Freedman E."/>
            <person name="Gellesch M."/>
            <person name="Goldberg J."/>
            <person name="Griggs A."/>
            <person name="Gujja S."/>
            <person name="Heiman D."/>
            <person name="Hepburn T."/>
            <person name="Howarth C."/>
            <person name="Jen D."/>
            <person name="Larson L."/>
            <person name="Lewis B."/>
            <person name="Mehta T."/>
            <person name="Park D."/>
            <person name="Pearson M."/>
            <person name="Roberts A."/>
            <person name="Saif S."/>
            <person name="Shenoy N."/>
            <person name="Sisk P."/>
            <person name="Stolte C."/>
            <person name="Sykes S."/>
            <person name="Thomson T."/>
            <person name="Walk T."/>
            <person name="White J."/>
            <person name="Yandava C."/>
            <person name="Burger G."/>
            <person name="Gray M.W."/>
            <person name="Holland P.W.H."/>
            <person name="King N."/>
            <person name="Lang F.B.F."/>
            <person name="Roger A.J."/>
            <person name="Ruiz-Trillo I."/>
            <person name="Lander E."/>
            <person name="Nusbaum C."/>
        </authorList>
    </citation>
    <scope>NUCLEOTIDE SEQUENCE [LARGE SCALE GENOMIC DNA]</scope>
    <source>
        <strain evidence="3 4">DAOM BR117</strain>
    </source>
</reference>
<keyword evidence="4" id="KW-1185">Reference proteome</keyword>
<proteinExistence type="predicted"/>
<evidence type="ECO:0008006" key="5">
    <source>
        <dbReference type="Google" id="ProtNLM"/>
    </source>
</evidence>
<comment type="subcellular location">
    <subcellularLocation>
        <location evidence="1">Membrane</location>
        <topology evidence="1">Multi-pass membrane protein</topology>
    </subcellularLocation>
</comment>
<feature type="transmembrane region" description="Helical" evidence="2">
    <location>
        <begin position="305"/>
        <end position="323"/>
    </location>
</feature>
<dbReference type="InterPro" id="IPR011701">
    <property type="entry name" value="MFS"/>
</dbReference>
<feature type="transmembrane region" description="Helical" evidence="2">
    <location>
        <begin position="45"/>
        <end position="66"/>
    </location>
</feature>
<dbReference type="InParanoid" id="A0A0L0H5H8"/>
<evidence type="ECO:0000256" key="1">
    <source>
        <dbReference type="ARBA" id="ARBA00004141"/>
    </source>
</evidence>
<feature type="transmembrane region" description="Helical" evidence="2">
    <location>
        <begin position="364"/>
        <end position="381"/>
    </location>
</feature>
<feature type="transmembrane region" description="Helical" evidence="2">
    <location>
        <begin position="393"/>
        <end position="416"/>
    </location>
</feature>
<feature type="transmembrane region" description="Helical" evidence="2">
    <location>
        <begin position="335"/>
        <end position="358"/>
    </location>
</feature>
<keyword evidence="2" id="KW-0812">Transmembrane</keyword>
<gene>
    <name evidence="3" type="ORF">SPPG_08372</name>
</gene>
<evidence type="ECO:0000313" key="3">
    <source>
        <dbReference type="EMBL" id="KNC96219.1"/>
    </source>
</evidence>
<dbReference type="RefSeq" id="XP_016604259.1">
    <property type="nucleotide sequence ID" value="XM_016756531.1"/>
</dbReference>
<dbReference type="AlphaFoldDB" id="A0A0L0H5H8"/>
<keyword evidence="2" id="KW-1133">Transmembrane helix</keyword>